<dbReference type="Gene3D" id="1.10.405.20">
    <property type="match status" value="1"/>
</dbReference>
<organism evidence="1 2">
    <name type="scientific">Francisella frigiditurris</name>
    <dbReference type="NCBI Taxonomy" id="1542390"/>
    <lineage>
        <taxon>Bacteria</taxon>
        <taxon>Pseudomonadati</taxon>
        <taxon>Pseudomonadota</taxon>
        <taxon>Gammaproteobacteria</taxon>
        <taxon>Thiotrichales</taxon>
        <taxon>Francisellaceae</taxon>
        <taxon>Francisella</taxon>
    </lineage>
</organism>
<dbReference type="InterPro" id="IPR036188">
    <property type="entry name" value="FAD/NAD-bd_sf"/>
</dbReference>
<dbReference type="Proteomes" id="UP000182521">
    <property type="component" value="Chromosome"/>
</dbReference>
<name>A0A1J0KSM7_9GAMM</name>
<dbReference type="RefSeq" id="WP_071664101.1">
    <property type="nucleotide sequence ID" value="NZ_CP009654.1"/>
</dbReference>
<dbReference type="InterPro" id="IPR050464">
    <property type="entry name" value="Zeta_carotene_desat/Oxidored"/>
</dbReference>
<dbReference type="SUPFAM" id="SSF51905">
    <property type="entry name" value="FAD/NAD(P)-binding domain"/>
    <property type="match status" value="1"/>
</dbReference>
<dbReference type="STRING" id="1542390.KX01_1187"/>
<dbReference type="GO" id="GO:0016491">
    <property type="term" value="F:oxidoreductase activity"/>
    <property type="evidence" value="ECO:0007669"/>
    <property type="project" value="TreeGrafter"/>
</dbReference>
<dbReference type="Pfam" id="PF13450">
    <property type="entry name" value="NAD_binding_8"/>
    <property type="match status" value="1"/>
</dbReference>
<dbReference type="PANTHER" id="PTHR42923:SF17">
    <property type="entry name" value="AMINE OXIDASE DOMAIN-CONTAINING PROTEIN"/>
    <property type="match status" value="1"/>
</dbReference>
<sequence length="419" mass="48365">MKKVAVIGSGISGLAVSYLLKNEYDVTLYEKENYYGGHSRTITTDDNTDVDTGFIVFNYETYHHLTRLFSELNVSIEKSDMSFGVSIKNGKFEYGSKSFKSIFSQKLNILKPSFIKMLMDILKFNKISINHLENNSLKEDVTLGEYLDTINVGSWFRHYYLLAMGAAIWSTPIKKMYDFPALTFIRFFNNHGLLRTSKPIQWYTVNGGSKMYVKKLIDSLKLSNVKFRSKAISVIRENEVSIIDESGNLSKYDKVIFACHSNQVLEILQNPTELEEKLISSIKYQQNKAILHKDISFMPKKKSAWSSWVYLNEEIKDSLEAISLSYWMNNLQPLKTTNNYFVTINPDRRPDEKLIVNEHTFEHPVFDKEAISAQKQFDDIQGTQNTYYCGAYLRYGFHEDGILSAVNVAKKLKVEIPWD</sequence>
<dbReference type="EMBL" id="CP009654">
    <property type="protein sequence ID" value="APC96761.1"/>
    <property type="molecule type" value="Genomic_DNA"/>
</dbReference>
<dbReference type="Gene3D" id="3.50.50.60">
    <property type="entry name" value="FAD/NAD(P)-binding domain"/>
    <property type="match status" value="1"/>
</dbReference>
<dbReference type="Gene3D" id="3.30.70.1990">
    <property type="match status" value="1"/>
</dbReference>
<evidence type="ECO:0000313" key="1">
    <source>
        <dbReference type="EMBL" id="APC96761.1"/>
    </source>
</evidence>
<gene>
    <name evidence="1" type="ORF">KX01_1187</name>
</gene>
<proteinExistence type="predicted"/>
<accession>A0A1J0KSM7</accession>
<dbReference type="OrthoDB" id="20837at2"/>
<keyword evidence="2" id="KW-1185">Reference proteome</keyword>
<dbReference type="AlphaFoldDB" id="A0A1J0KSM7"/>
<protein>
    <submittedName>
        <fullName evidence="1">Flavin containing amine oxidoreductase family protein</fullName>
    </submittedName>
</protein>
<evidence type="ECO:0000313" key="2">
    <source>
        <dbReference type="Proteomes" id="UP000182521"/>
    </source>
</evidence>
<dbReference type="PANTHER" id="PTHR42923">
    <property type="entry name" value="PROTOPORPHYRINOGEN OXIDASE"/>
    <property type="match status" value="1"/>
</dbReference>
<reference evidence="2" key="1">
    <citation type="submission" date="2014-10" db="EMBL/GenBank/DDBJ databases">
        <authorList>
            <person name="Kuske C.R."/>
            <person name="Challacombe J.F."/>
            <person name="Daligault H.E."/>
            <person name="Davenport K.W."/>
            <person name="Johnson S.L."/>
            <person name="Siddaramappa S."/>
            <person name="Petersen J.M."/>
        </authorList>
    </citation>
    <scope>NUCLEOTIDE SEQUENCE [LARGE SCALE GENOMIC DNA]</scope>
    <source>
        <strain evidence="2">CA97-1460</strain>
    </source>
</reference>
<dbReference type="KEGG" id="frc:KX01_1187"/>